<keyword evidence="5" id="KW-1185">Reference proteome</keyword>
<accession>A0AAE1GWX2</accession>
<feature type="domain" description="Thioredoxin" evidence="3">
    <location>
        <begin position="404"/>
        <end position="552"/>
    </location>
</feature>
<dbReference type="Proteomes" id="UP001219518">
    <property type="component" value="Unassembled WGS sequence"/>
</dbReference>
<name>A0AAE1GWX2_9NEOP</name>
<dbReference type="InterPro" id="IPR051063">
    <property type="entry name" value="PDI"/>
</dbReference>
<dbReference type="AlphaFoldDB" id="A0AAE1GWX2"/>
<evidence type="ECO:0000313" key="5">
    <source>
        <dbReference type="Proteomes" id="UP001219518"/>
    </source>
</evidence>
<dbReference type="PANTHER" id="PTHR45672:SF2">
    <property type="entry name" value="PROTEIN DISULFIDE-ISOMERASE A5"/>
    <property type="match status" value="1"/>
</dbReference>
<feature type="region of interest" description="Disordered" evidence="2">
    <location>
        <begin position="1"/>
        <end position="91"/>
    </location>
</feature>
<comment type="similarity">
    <text evidence="1">Belongs to the protein disulfide isomerase family.</text>
</comment>
<dbReference type="PANTHER" id="PTHR45672">
    <property type="entry name" value="PROTEIN DISULFIDE-ISOMERASE C17H9.14C-RELATED"/>
    <property type="match status" value="1"/>
</dbReference>
<organism evidence="4 5">
    <name type="scientific">Frankliniella fusca</name>
    <dbReference type="NCBI Taxonomy" id="407009"/>
    <lineage>
        <taxon>Eukaryota</taxon>
        <taxon>Metazoa</taxon>
        <taxon>Ecdysozoa</taxon>
        <taxon>Arthropoda</taxon>
        <taxon>Hexapoda</taxon>
        <taxon>Insecta</taxon>
        <taxon>Pterygota</taxon>
        <taxon>Neoptera</taxon>
        <taxon>Paraneoptera</taxon>
        <taxon>Thysanoptera</taxon>
        <taxon>Terebrantia</taxon>
        <taxon>Thripoidea</taxon>
        <taxon>Thripidae</taxon>
        <taxon>Frankliniella</taxon>
    </lineage>
</organism>
<evidence type="ECO:0000256" key="2">
    <source>
        <dbReference type="SAM" id="MobiDB-lite"/>
    </source>
</evidence>
<feature type="region of interest" description="Disordered" evidence="2">
    <location>
        <begin position="414"/>
        <end position="433"/>
    </location>
</feature>
<dbReference type="Gene3D" id="3.40.30.10">
    <property type="entry name" value="Glutaredoxin"/>
    <property type="match status" value="2"/>
</dbReference>
<comment type="caution">
    <text evidence="4">The sequence shown here is derived from an EMBL/GenBank/DDBJ whole genome shotgun (WGS) entry which is preliminary data.</text>
</comment>
<dbReference type="SUPFAM" id="SSF52833">
    <property type="entry name" value="Thioredoxin-like"/>
    <property type="match status" value="3"/>
</dbReference>
<dbReference type="Pfam" id="PF00085">
    <property type="entry name" value="Thioredoxin"/>
    <property type="match status" value="1"/>
</dbReference>
<evidence type="ECO:0000313" key="4">
    <source>
        <dbReference type="EMBL" id="KAK3909360.1"/>
    </source>
</evidence>
<evidence type="ECO:0000256" key="1">
    <source>
        <dbReference type="ARBA" id="ARBA00006347"/>
    </source>
</evidence>
<protein>
    <submittedName>
        <fullName evidence="4">Protein disulfide-isomerase A5</fullName>
    </submittedName>
</protein>
<dbReference type="InterPro" id="IPR036249">
    <property type="entry name" value="Thioredoxin-like_sf"/>
</dbReference>
<dbReference type="PROSITE" id="PS00194">
    <property type="entry name" value="THIOREDOXIN_1"/>
    <property type="match status" value="1"/>
</dbReference>
<dbReference type="GO" id="GO:0003756">
    <property type="term" value="F:protein disulfide isomerase activity"/>
    <property type="evidence" value="ECO:0007669"/>
    <property type="project" value="TreeGrafter"/>
</dbReference>
<dbReference type="GO" id="GO:0005783">
    <property type="term" value="C:endoplasmic reticulum"/>
    <property type="evidence" value="ECO:0007669"/>
    <property type="project" value="TreeGrafter"/>
</dbReference>
<dbReference type="InterPro" id="IPR017937">
    <property type="entry name" value="Thioredoxin_CS"/>
</dbReference>
<feature type="compositionally biased region" description="Gly residues" evidence="2">
    <location>
        <begin position="66"/>
        <end position="85"/>
    </location>
</feature>
<dbReference type="PROSITE" id="PS51352">
    <property type="entry name" value="THIOREDOXIN_2"/>
    <property type="match status" value="1"/>
</dbReference>
<sequence length="554" mass="59724">MAITLRILSRQQQRPPWRCPGPGSLVDLLAATTAPRTPPRPGSAPTSRWLLPTVNSRCKSSERPRGGPGGGPGGGPDGGGPGGGPADSDSGRVVELTEDTFRDFVQARSLAGLRPVSPPAPRPCLRAEPVVLVLYHAPWCEHCEKVRPEWDRAAALLRDQGVSSPPGRASLEVNTAAVLSLAPYGCDMDRHRCAGCAAQVRGRLAAVDTSRPGLEDLALAQGVQQLPSMRLYVRGQLQARHLDVRQADAIVQLVREAAARGQGRDQQDHLTPLRTTLPRGPTALHLHRGALCSSQGPLLRLGRDQLKPFLSKKKHAFVLYYRPGESDDSDRVAESFERVSAALGSATSPSAALVAVDCAEQPVLCEAMLPSSPNLPVIKYYHFLDRAGAVCDDQLQGSDIARFLSARTAATQVGGGGGSNGNGGGQNPQDSDGAAYWANVQHRDAVVLLNDASFDEMLQRSGRVLVFFYAPWCNYCSSIKQSYATAAKQLAESGFAGCMAAVDYSSNPLLERRFRLEFLPAFKLFNKGAFVEDHNKLRTQEEFVNLMDSTLRHK</sequence>
<feature type="compositionally biased region" description="Gly residues" evidence="2">
    <location>
        <begin position="414"/>
        <end position="426"/>
    </location>
</feature>
<evidence type="ECO:0000259" key="3">
    <source>
        <dbReference type="PROSITE" id="PS51352"/>
    </source>
</evidence>
<reference evidence="4" key="2">
    <citation type="journal article" date="2023" name="BMC Genomics">
        <title>Pest status, molecular evolution, and epigenetic factors derived from the genome assembly of Frankliniella fusca, a thysanopteran phytovirus vector.</title>
        <authorList>
            <person name="Catto M.A."/>
            <person name="Labadie P.E."/>
            <person name="Jacobson A.L."/>
            <person name="Kennedy G.G."/>
            <person name="Srinivasan R."/>
            <person name="Hunt B.G."/>
        </authorList>
    </citation>
    <scope>NUCLEOTIDE SEQUENCE</scope>
    <source>
        <strain evidence="4">PL_HMW_Pooled</strain>
    </source>
</reference>
<gene>
    <name evidence="4" type="ORF">KUF71_019415</name>
</gene>
<dbReference type="GO" id="GO:0006457">
    <property type="term" value="P:protein folding"/>
    <property type="evidence" value="ECO:0007669"/>
    <property type="project" value="TreeGrafter"/>
</dbReference>
<reference evidence="4" key="1">
    <citation type="submission" date="2021-07" db="EMBL/GenBank/DDBJ databases">
        <authorList>
            <person name="Catto M.A."/>
            <person name="Jacobson A."/>
            <person name="Kennedy G."/>
            <person name="Labadie P."/>
            <person name="Hunt B.G."/>
            <person name="Srinivasan R."/>
        </authorList>
    </citation>
    <scope>NUCLEOTIDE SEQUENCE</scope>
    <source>
        <strain evidence="4">PL_HMW_Pooled</strain>
        <tissue evidence="4">Head</tissue>
    </source>
</reference>
<dbReference type="EMBL" id="JAHWGI010000100">
    <property type="protein sequence ID" value="KAK3909360.1"/>
    <property type="molecule type" value="Genomic_DNA"/>
</dbReference>
<proteinExistence type="inferred from homology"/>
<dbReference type="InterPro" id="IPR013766">
    <property type="entry name" value="Thioredoxin_domain"/>
</dbReference>